<sequence>MSGGMDSIDDSLLTQIVLRLADHTDRFRENWHVAIISSLFFTFYYALFGHRRDVAFIAVAGVLAVSSETRQHVCASGKPPMFNSALVAVCSVIFLRFMTFTTSNLLLRGVNTLSTHAWIESAGAVFIPSRTTHSRFFPKKHSFAYSYLTVGIPVGLRSEINGLLSVDPPQPPAPTRSRWWWWWWWWWQWLSRLVSSSPVYKVDAANHLARGIDQGGLRAKLNHFLASQKINANNYPYAFLVTAPQFLGYSFNPVSFWYLYSPAKVLSAMILEVNNTFDERRPYLVFRDFEQEETMEKKKQADASTATVTATTTTISRNGTSKVPRISASFDKDFHVSPFNSRKGSYSPFK</sequence>
<proteinExistence type="predicted"/>
<reference evidence="1" key="1">
    <citation type="submission" date="2022-08" db="EMBL/GenBank/DDBJ databases">
        <title>Genome Sequence of Lecanicillium fungicola.</title>
        <authorList>
            <person name="Buettner E."/>
        </authorList>
    </citation>
    <scope>NUCLEOTIDE SEQUENCE</scope>
    <source>
        <strain evidence="1">Babe33</strain>
    </source>
</reference>
<dbReference type="Proteomes" id="UP001143910">
    <property type="component" value="Unassembled WGS sequence"/>
</dbReference>
<evidence type="ECO:0000313" key="1">
    <source>
        <dbReference type="EMBL" id="KAJ2965819.1"/>
    </source>
</evidence>
<evidence type="ECO:0000313" key="2">
    <source>
        <dbReference type="Proteomes" id="UP001143910"/>
    </source>
</evidence>
<comment type="caution">
    <text evidence="1">The sequence shown here is derived from an EMBL/GenBank/DDBJ whole genome shotgun (WGS) entry which is preliminary data.</text>
</comment>
<dbReference type="EMBL" id="JANJQO010002842">
    <property type="protein sequence ID" value="KAJ2965819.1"/>
    <property type="molecule type" value="Genomic_DNA"/>
</dbReference>
<name>A0ACC1MG48_9HYPO</name>
<gene>
    <name evidence="1" type="ORF">NQ176_g10436</name>
</gene>
<organism evidence="1 2">
    <name type="scientific">Zarea fungicola</name>
    <dbReference type="NCBI Taxonomy" id="93591"/>
    <lineage>
        <taxon>Eukaryota</taxon>
        <taxon>Fungi</taxon>
        <taxon>Dikarya</taxon>
        <taxon>Ascomycota</taxon>
        <taxon>Pezizomycotina</taxon>
        <taxon>Sordariomycetes</taxon>
        <taxon>Hypocreomycetidae</taxon>
        <taxon>Hypocreales</taxon>
        <taxon>Cordycipitaceae</taxon>
        <taxon>Zarea</taxon>
    </lineage>
</organism>
<accession>A0ACC1MG48</accession>
<protein>
    <submittedName>
        <fullName evidence="1">Uncharacterized protein</fullName>
    </submittedName>
</protein>
<keyword evidence="2" id="KW-1185">Reference proteome</keyword>